<dbReference type="InterPro" id="IPR029058">
    <property type="entry name" value="AB_hydrolase_fold"/>
</dbReference>
<keyword evidence="2 3" id="KW-0378">Hydrolase</keyword>
<dbReference type="InterPro" id="IPR019826">
    <property type="entry name" value="Carboxylesterase_B_AS"/>
</dbReference>
<sequence length="522" mass="55096">MTTPDATDATDRLVARTSAGAVRGRREEDLTVFRGIPFAAPPVGEARFQAPRPPDPWDGIRDAYAFGPPPPQEAGIQGRAALLDIPAGDDWLTVNVWTPDTRPDPSAARPVMVWIYGGAYKLGHSGSPGYDAQHLARAGDLVIVTFNYRVGIEGFARIEGAPANRGLLDQVAALEWVRDNITAFGGDPGRVTLFGESAGAGSVAALLAMPSARGLFGRAVAQSVPGTYFSDELARDLASAIAAEAGLRPTAADLAAVDPRTLTEAGAALGAKMAQRVDRWGQVAPTVTPFSPVVDGEILPTTPWQALAAGAARDVELVVGHNAQEFRLFLAMGGLLGKVTEQQASAALRLFAPGGGAEGEQAYRSAFPDADPGELYERVQSDWLFHIPSLRLAEAQVAGGGRAHVYELTWPAPGAGGALGACHGLDIPLLFGTYTADLGNLLFAGAEVTDEARALTAVFQRSWTSFARTGDPGWPAYDPERRLVQVLDAEPEVRPYPEETSRRLWESHGFPPLPLLDGGAGS</sequence>
<dbReference type="EC" id="3.1.1.-" evidence="3"/>
<evidence type="ECO:0000259" key="4">
    <source>
        <dbReference type="Pfam" id="PF00135"/>
    </source>
</evidence>
<feature type="domain" description="Carboxylesterase type B" evidence="4">
    <location>
        <begin position="14"/>
        <end position="494"/>
    </location>
</feature>
<evidence type="ECO:0000256" key="1">
    <source>
        <dbReference type="ARBA" id="ARBA00005964"/>
    </source>
</evidence>
<organism evidence="5 6">
    <name type="scientific">Streptomyces rishiriensis</name>
    <dbReference type="NCBI Taxonomy" id="68264"/>
    <lineage>
        <taxon>Bacteria</taxon>
        <taxon>Bacillati</taxon>
        <taxon>Actinomycetota</taxon>
        <taxon>Actinomycetes</taxon>
        <taxon>Kitasatosporales</taxon>
        <taxon>Streptomycetaceae</taxon>
        <taxon>Streptomyces</taxon>
    </lineage>
</organism>
<dbReference type="EMBL" id="JAUSWV010000002">
    <property type="protein sequence ID" value="MDQ0581798.1"/>
    <property type="molecule type" value="Genomic_DNA"/>
</dbReference>
<evidence type="ECO:0000256" key="3">
    <source>
        <dbReference type="RuleBase" id="RU361235"/>
    </source>
</evidence>
<dbReference type="SUPFAM" id="SSF53474">
    <property type="entry name" value="alpha/beta-Hydrolases"/>
    <property type="match status" value="1"/>
</dbReference>
<comment type="caution">
    <text evidence="5">The sequence shown here is derived from an EMBL/GenBank/DDBJ whole genome shotgun (WGS) entry which is preliminary data.</text>
</comment>
<accession>A0ABU0NST5</accession>
<dbReference type="PANTHER" id="PTHR43918">
    <property type="entry name" value="ACETYLCHOLINESTERASE"/>
    <property type="match status" value="1"/>
</dbReference>
<dbReference type="InterPro" id="IPR002018">
    <property type="entry name" value="CarbesteraseB"/>
</dbReference>
<gene>
    <name evidence="5" type="ORF">QF030_003976</name>
</gene>
<keyword evidence="6" id="KW-1185">Reference proteome</keyword>
<name>A0ABU0NST5_STRRH</name>
<dbReference type="PANTHER" id="PTHR43918:SF12">
    <property type="entry name" value="ACETYLCHOLINESTERASE 1"/>
    <property type="match status" value="1"/>
</dbReference>
<dbReference type="Gene3D" id="3.40.50.1820">
    <property type="entry name" value="alpha/beta hydrolase"/>
    <property type="match status" value="1"/>
</dbReference>
<protein>
    <recommendedName>
        <fullName evidence="3">Carboxylic ester hydrolase</fullName>
        <ecNumber evidence="3">3.1.1.-</ecNumber>
    </recommendedName>
</protein>
<dbReference type="GO" id="GO:0016787">
    <property type="term" value="F:hydrolase activity"/>
    <property type="evidence" value="ECO:0007669"/>
    <property type="project" value="UniProtKB-KW"/>
</dbReference>
<dbReference type="InterPro" id="IPR050654">
    <property type="entry name" value="AChE-related_enzymes"/>
</dbReference>
<dbReference type="Proteomes" id="UP001230654">
    <property type="component" value="Unassembled WGS sequence"/>
</dbReference>
<reference evidence="5 6" key="1">
    <citation type="submission" date="2023-07" db="EMBL/GenBank/DDBJ databases">
        <title>Comparative genomics of wheat-associated soil bacteria to identify genetic determinants of phenazine resistance.</title>
        <authorList>
            <person name="Mouncey N."/>
        </authorList>
    </citation>
    <scope>NUCLEOTIDE SEQUENCE [LARGE SCALE GENOMIC DNA]</scope>
    <source>
        <strain evidence="5 6">B2I6</strain>
    </source>
</reference>
<dbReference type="Pfam" id="PF00135">
    <property type="entry name" value="COesterase"/>
    <property type="match status" value="1"/>
</dbReference>
<comment type="similarity">
    <text evidence="1 3">Belongs to the type-B carboxylesterase/lipase family.</text>
</comment>
<evidence type="ECO:0000313" key="5">
    <source>
        <dbReference type="EMBL" id="MDQ0581798.1"/>
    </source>
</evidence>
<dbReference type="PROSITE" id="PS00122">
    <property type="entry name" value="CARBOXYLESTERASE_B_1"/>
    <property type="match status" value="1"/>
</dbReference>
<evidence type="ECO:0000256" key="2">
    <source>
        <dbReference type="ARBA" id="ARBA00022801"/>
    </source>
</evidence>
<dbReference type="RefSeq" id="WP_307164007.1">
    <property type="nucleotide sequence ID" value="NZ_JAUSWV010000002.1"/>
</dbReference>
<proteinExistence type="inferred from homology"/>
<evidence type="ECO:0000313" key="6">
    <source>
        <dbReference type="Proteomes" id="UP001230654"/>
    </source>
</evidence>